<name>A0AAF0T7B5_9EURY</name>
<feature type="compositionally biased region" description="Basic residues" evidence="1">
    <location>
        <begin position="33"/>
        <end position="43"/>
    </location>
</feature>
<dbReference type="RefSeq" id="WP_257720303.1">
    <property type="nucleotide sequence ID" value="NZ_CP101873.1"/>
</dbReference>
<feature type="compositionally biased region" description="Basic and acidic residues" evidence="1">
    <location>
        <begin position="1"/>
        <end position="12"/>
    </location>
</feature>
<evidence type="ECO:0000256" key="1">
    <source>
        <dbReference type="SAM" id="MobiDB-lite"/>
    </source>
</evidence>
<accession>A0AAF0T7B5</accession>
<evidence type="ECO:0000313" key="3">
    <source>
        <dbReference type="Proteomes" id="UP001224926"/>
    </source>
</evidence>
<dbReference type="EMBL" id="CP101873">
    <property type="protein sequence ID" value="WMT09304.1"/>
    <property type="molecule type" value="Genomic_DNA"/>
</dbReference>
<protein>
    <submittedName>
        <fullName evidence="2">Uncharacterized protein</fullName>
    </submittedName>
</protein>
<keyword evidence="3" id="KW-1185">Reference proteome</keyword>
<evidence type="ECO:0000313" key="2">
    <source>
        <dbReference type="EMBL" id="WMT09304.1"/>
    </source>
</evidence>
<dbReference type="AlphaFoldDB" id="A0AAF0T7B5"/>
<dbReference type="Proteomes" id="UP001224926">
    <property type="component" value="Chromosome"/>
</dbReference>
<gene>
    <name evidence="2" type="ORF">NP511_06610</name>
</gene>
<proteinExistence type="predicted"/>
<feature type="compositionally biased region" description="Basic and acidic residues" evidence="1">
    <location>
        <begin position="22"/>
        <end position="32"/>
    </location>
</feature>
<dbReference type="GeneID" id="84213597"/>
<organism evidence="2 3">
    <name type="scientific">Natrinema thermotolerans</name>
    <dbReference type="NCBI Taxonomy" id="121872"/>
    <lineage>
        <taxon>Archaea</taxon>
        <taxon>Methanobacteriati</taxon>
        <taxon>Methanobacteriota</taxon>
        <taxon>Stenosarchaea group</taxon>
        <taxon>Halobacteria</taxon>
        <taxon>Halobacteriales</taxon>
        <taxon>Natrialbaceae</taxon>
        <taxon>Natrinema</taxon>
    </lineage>
</organism>
<reference evidence="2 3" key="1">
    <citation type="submission" date="2022-07" db="EMBL/GenBank/DDBJ databases">
        <title>Two temperate virus in Haloterrigena jeotgali A29.</title>
        <authorList>
            <person name="Deng X."/>
        </authorList>
    </citation>
    <scope>NUCLEOTIDE SEQUENCE [LARGE SCALE GENOMIC DNA]</scope>
    <source>
        <strain evidence="2 3">A29</strain>
    </source>
</reference>
<feature type="region of interest" description="Disordered" evidence="1">
    <location>
        <begin position="1"/>
        <end position="43"/>
    </location>
</feature>
<sequence length="43" mass="4909">MDDDPYGDREPTRPSVASVPRTRLDAAREARQRSGRNRLARRG</sequence>